<evidence type="ECO:0000256" key="1">
    <source>
        <dbReference type="SAM" id="MobiDB-lite"/>
    </source>
</evidence>
<evidence type="ECO:0000256" key="2">
    <source>
        <dbReference type="SAM" id="SignalP"/>
    </source>
</evidence>
<feature type="compositionally biased region" description="Basic and acidic residues" evidence="1">
    <location>
        <begin position="42"/>
        <end position="75"/>
    </location>
</feature>
<dbReference type="InterPro" id="IPR029058">
    <property type="entry name" value="AB_hydrolase_fold"/>
</dbReference>
<keyword evidence="2" id="KW-0732">Signal</keyword>
<comment type="caution">
    <text evidence="3">The sequence shown here is derived from an EMBL/GenBank/DDBJ whole genome shotgun (WGS) entry which is preliminary data.</text>
</comment>
<organism evidence="3 4">
    <name type="scientific">Mycolicibacterium iranicum</name>
    <name type="common">Mycobacterium iranicum</name>
    <dbReference type="NCBI Taxonomy" id="912594"/>
    <lineage>
        <taxon>Bacteria</taxon>
        <taxon>Bacillati</taxon>
        <taxon>Actinomycetota</taxon>
        <taxon>Actinomycetes</taxon>
        <taxon>Mycobacteriales</taxon>
        <taxon>Mycobacteriaceae</taxon>
        <taxon>Mycolicibacterium</taxon>
    </lineage>
</organism>
<feature type="compositionally biased region" description="Basic and acidic residues" evidence="1">
    <location>
        <begin position="84"/>
        <end position="110"/>
    </location>
</feature>
<dbReference type="RefSeq" id="WP_024446689.1">
    <property type="nucleotide sequence ID" value="NZ_LQPC01000065.1"/>
</dbReference>
<accession>A0A1X1W727</accession>
<dbReference type="Proteomes" id="UP000193622">
    <property type="component" value="Unassembled WGS sequence"/>
</dbReference>
<feature type="signal peptide" evidence="2">
    <location>
        <begin position="1"/>
        <end position="31"/>
    </location>
</feature>
<sequence>MARRWTVLLGISAAAAAMTGVLVMSSPSAAAAPGESSATSTSKKDDRGDVGVSPKPKDDTGSDDDKVDKDAKGADEADLGAAADRADTDQPRRKKHEAKDEPADEIKDAAVADTAVDEDRNNAGVQSGPTDASERPSTRGRPDINADLLSHPDDDRSMSARTASVQVDEGVEQTPTRAPSLINVVGSVVLNVLVGLIHVVDGPPVLPPNSTVTVRTSSLDLPIGAGRSVQADWYFPEDADESTRLVYLQHGFLASGPMYSYTAARLAERTNAIVVAPSLTSNFFAPDAAWVGGSTMHRAVAALFVGDRAALHESASLAAGYAIDLPTKFVLVGHSAGGSMVTSVAGFMADNGAISDLAGVVMLDGVEPAGSRLVSQALAKLRGDNDRPIYLISSERYFWSRGGDMADKMQLARPDRFNGVGLAGGLHIDYMEGGNRLVQFAQYLVGGFSLSRNIDAAEDITAGWVDDLFSGTTARGIYGEPGEVIPVATPSGTATAVVLPLGNPARPVWPPLLDAFLTAIFDFGGRYLFVYEPLRGFELLPTG</sequence>
<feature type="compositionally biased region" description="Low complexity" evidence="1">
    <location>
        <begin position="26"/>
        <end position="41"/>
    </location>
</feature>
<reference evidence="3 4" key="1">
    <citation type="submission" date="2016-01" db="EMBL/GenBank/DDBJ databases">
        <title>The new phylogeny of the genus Mycobacterium.</title>
        <authorList>
            <person name="Tarcisio F."/>
            <person name="Conor M."/>
            <person name="Antonella G."/>
            <person name="Elisabetta G."/>
            <person name="Giulia F.S."/>
            <person name="Sara T."/>
            <person name="Anna F."/>
            <person name="Clotilde B."/>
            <person name="Roberto B."/>
            <person name="Veronica D.S."/>
            <person name="Fabio R."/>
            <person name="Monica P."/>
            <person name="Olivier J."/>
            <person name="Enrico T."/>
            <person name="Nicola S."/>
        </authorList>
    </citation>
    <scope>NUCLEOTIDE SEQUENCE [LARGE SCALE GENOMIC DNA]</scope>
    <source>
        <strain evidence="3 4">DSM 45541</strain>
    </source>
</reference>
<evidence type="ECO:0000313" key="3">
    <source>
        <dbReference type="EMBL" id="ORV82396.1"/>
    </source>
</evidence>
<dbReference type="AlphaFoldDB" id="A0A1X1W727"/>
<dbReference type="EMBL" id="LQPC01000065">
    <property type="protein sequence ID" value="ORV82396.1"/>
    <property type="molecule type" value="Genomic_DNA"/>
</dbReference>
<gene>
    <name evidence="3" type="ORF">AWC12_27710</name>
</gene>
<dbReference type="Gene3D" id="3.40.50.1820">
    <property type="entry name" value="alpha/beta hydrolase"/>
    <property type="match status" value="1"/>
</dbReference>
<feature type="compositionally biased region" description="Basic and acidic residues" evidence="1">
    <location>
        <begin position="132"/>
        <end position="158"/>
    </location>
</feature>
<evidence type="ECO:0008006" key="5">
    <source>
        <dbReference type="Google" id="ProtNLM"/>
    </source>
</evidence>
<name>A0A1X1W727_MYCIR</name>
<proteinExistence type="predicted"/>
<feature type="chain" id="PRO_5010878831" description="Alpha/beta hydrolase" evidence="2">
    <location>
        <begin position="32"/>
        <end position="543"/>
    </location>
</feature>
<protein>
    <recommendedName>
        <fullName evidence="5">Alpha/beta hydrolase</fullName>
    </recommendedName>
</protein>
<evidence type="ECO:0000313" key="4">
    <source>
        <dbReference type="Proteomes" id="UP000193622"/>
    </source>
</evidence>
<dbReference type="SUPFAM" id="SSF53474">
    <property type="entry name" value="alpha/beta-Hydrolases"/>
    <property type="match status" value="1"/>
</dbReference>
<feature type="region of interest" description="Disordered" evidence="1">
    <location>
        <begin position="26"/>
        <end position="162"/>
    </location>
</feature>